<dbReference type="AlphaFoldDB" id="A0A803L7Q3"/>
<dbReference type="EnsemblPlants" id="AUR62007892-RA">
    <property type="protein sequence ID" value="AUR62007892-RA:cds"/>
    <property type="gene ID" value="AUR62007892"/>
</dbReference>
<protein>
    <submittedName>
        <fullName evidence="1">Uncharacterized protein</fullName>
    </submittedName>
</protein>
<dbReference type="Gramene" id="AUR62007892-RA">
    <property type="protein sequence ID" value="AUR62007892-RA:cds"/>
    <property type="gene ID" value="AUR62007892"/>
</dbReference>
<reference evidence="1" key="1">
    <citation type="journal article" date="2017" name="Nature">
        <title>The genome of Chenopodium quinoa.</title>
        <authorList>
            <person name="Jarvis D.E."/>
            <person name="Ho Y.S."/>
            <person name="Lightfoot D.J."/>
            <person name="Schmoeckel S.M."/>
            <person name="Li B."/>
            <person name="Borm T.J.A."/>
            <person name="Ohyanagi H."/>
            <person name="Mineta K."/>
            <person name="Michell C.T."/>
            <person name="Saber N."/>
            <person name="Kharbatia N.M."/>
            <person name="Rupper R.R."/>
            <person name="Sharp A.R."/>
            <person name="Dally N."/>
            <person name="Boughton B.A."/>
            <person name="Woo Y.H."/>
            <person name="Gao G."/>
            <person name="Schijlen E.G.W.M."/>
            <person name="Guo X."/>
            <person name="Momin A.A."/>
            <person name="Negrao S."/>
            <person name="Al-Babili S."/>
            <person name="Gehring C."/>
            <person name="Roessner U."/>
            <person name="Jung C."/>
            <person name="Murphy K."/>
            <person name="Arold S.T."/>
            <person name="Gojobori T."/>
            <person name="van der Linden C.G."/>
            <person name="van Loo E.N."/>
            <person name="Jellen E.N."/>
            <person name="Maughan P.J."/>
            <person name="Tester M."/>
        </authorList>
    </citation>
    <scope>NUCLEOTIDE SEQUENCE [LARGE SCALE GENOMIC DNA]</scope>
    <source>
        <strain evidence="1">cv. PI 614886</strain>
    </source>
</reference>
<organism evidence="1 2">
    <name type="scientific">Chenopodium quinoa</name>
    <name type="common">Quinoa</name>
    <dbReference type="NCBI Taxonomy" id="63459"/>
    <lineage>
        <taxon>Eukaryota</taxon>
        <taxon>Viridiplantae</taxon>
        <taxon>Streptophyta</taxon>
        <taxon>Embryophyta</taxon>
        <taxon>Tracheophyta</taxon>
        <taxon>Spermatophyta</taxon>
        <taxon>Magnoliopsida</taxon>
        <taxon>eudicotyledons</taxon>
        <taxon>Gunneridae</taxon>
        <taxon>Pentapetalae</taxon>
        <taxon>Caryophyllales</taxon>
        <taxon>Chenopodiaceae</taxon>
        <taxon>Chenopodioideae</taxon>
        <taxon>Atripliceae</taxon>
        <taxon>Chenopodium</taxon>
    </lineage>
</organism>
<evidence type="ECO:0000313" key="2">
    <source>
        <dbReference type="Proteomes" id="UP000596660"/>
    </source>
</evidence>
<sequence length="86" mass="9935">MKRTQDIDISEKQSLKVRVRIVVFTNQDESSDHAIEEHKEIVSTNHVTAKKVPNHDEKIETNEAPKTLEDGGQATVDELKEKFWYT</sequence>
<dbReference type="Proteomes" id="UP000596660">
    <property type="component" value="Unplaced"/>
</dbReference>
<accession>A0A803L7Q3</accession>
<evidence type="ECO:0000313" key="1">
    <source>
        <dbReference type="EnsemblPlants" id="AUR62007892-RA:cds"/>
    </source>
</evidence>
<proteinExistence type="predicted"/>
<name>A0A803L7Q3_CHEQI</name>
<keyword evidence="2" id="KW-1185">Reference proteome</keyword>
<reference evidence="1" key="2">
    <citation type="submission" date="2021-03" db="UniProtKB">
        <authorList>
            <consortium name="EnsemblPlants"/>
        </authorList>
    </citation>
    <scope>IDENTIFICATION</scope>
</reference>